<dbReference type="KEGG" id="haj:DU500_15375"/>
<feature type="domain" description="HEWD" evidence="1">
    <location>
        <begin position="1"/>
        <end position="61"/>
    </location>
</feature>
<dbReference type="RefSeq" id="WP_114586821.1">
    <property type="nucleotide sequence ID" value="NZ_CP031148.1"/>
</dbReference>
<dbReference type="InterPro" id="IPR046782">
    <property type="entry name" value="HEWD"/>
</dbReference>
<reference evidence="2 5" key="2">
    <citation type="submission" date="2018-07" db="EMBL/GenBank/DDBJ databases">
        <title>Genome sequences of Haloplanus sp. CBA1113.</title>
        <authorList>
            <person name="Kim Y.B."/>
            <person name="Roh S.W."/>
        </authorList>
    </citation>
    <scope>NUCLEOTIDE SEQUENCE [LARGE SCALE GENOMIC DNA]</scope>
    <source>
        <strain evidence="2 5">CBA1113</strain>
    </source>
</reference>
<accession>A0A345E677</accession>
<protein>
    <recommendedName>
        <fullName evidence="1">HEWD domain-containing protein</fullName>
    </recommendedName>
</protein>
<dbReference type="OrthoDB" id="212207at2157"/>
<sequence>MGVTIRKPTARQCEDCGRREVWNDATGTWQVARDDDGERVVGRVYCIHEWDINGTFVPIEMDGTDAVDV</sequence>
<evidence type="ECO:0000259" key="1">
    <source>
        <dbReference type="Pfam" id="PF20576"/>
    </source>
</evidence>
<gene>
    <name evidence="3" type="ORF">DU484_15355</name>
    <name evidence="2" type="ORF">DU500_15375</name>
</gene>
<dbReference type="EMBL" id="CP031148">
    <property type="protein sequence ID" value="AXG11118.1"/>
    <property type="molecule type" value="Genomic_DNA"/>
</dbReference>
<organism evidence="3 4">
    <name type="scientific">Haloplanus rubicundus</name>
    <dbReference type="NCBI Taxonomy" id="1547898"/>
    <lineage>
        <taxon>Archaea</taxon>
        <taxon>Methanobacteriati</taxon>
        <taxon>Methanobacteriota</taxon>
        <taxon>Stenosarchaea group</taxon>
        <taxon>Halobacteria</taxon>
        <taxon>Halobacteriales</taxon>
        <taxon>Haloferacaceae</taxon>
        <taxon>Haloplanus</taxon>
    </lineage>
</organism>
<dbReference type="EMBL" id="CP031150">
    <property type="protein sequence ID" value="AXG07699.1"/>
    <property type="molecule type" value="Genomic_DNA"/>
</dbReference>
<dbReference type="GeneID" id="37288383"/>
<proteinExistence type="predicted"/>
<dbReference type="Proteomes" id="UP000253273">
    <property type="component" value="Chromosome"/>
</dbReference>
<reference evidence="3 4" key="1">
    <citation type="submission" date="2018-07" db="EMBL/GenBank/DDBJ databases">
        <title>Genome sequences of Haloplanus sp. CBA1112.</title>
        <authorList>
            <person name="Kim Y.B."/>
            <person name="Roh S.W."/>
        </authorList>
    </citation>
    <scope>NUCLEOTIDE SEQUENCE [LARGE SCALE GENOMIC DNA]</scope>
    <source>
        <strain evidence="3 4">CBA1112</strain>
    </source>
</reference>
<dbReference type="AlphaFoldDB" id="A0A345EFZ6"/>
<accession>A0A345EFZ6</accession>
<evidence type="ECO:0000313" key="3">
    <source>
        <dbReference type="EMBL" id="AXG11118.1"/>
    </source>
</evidence>
<dbReference type="Pfam" id="PF20576">
    <property type="entry name" value="HEWD"/>
    <property type="match status" value="1"/>
</dbReference>
<evidence type="ECO:0000313" key="5">
    <source>
        <dbReference type="Proteomes" id="UP000253273"/>
    </source>
</evidence>
<dbReference type="KEGG" id="haq:DU484_15355"/>
<evidence type="ECO:0000313" key="4">
    <source>
        <dbReference type="Proteomes" id="UP000252985"/>
    </source>
</evidence>
<evidence type="ECO:0000313" key="2">
    <source>
        <dbReference type="EMBL" id="AXG07699.1"/>
    </source>
</evidence>
<keyword evidence="5" id="KW-1185">Reference proteome</keyword>
<name>A0A345EFZ6_9EURY</name>
<dbReference type="Proteomes" id="UP000252985">
    <property type="component" value="Chromosome"/>
</dbReference>